<dbReference type="OrthoDB" id="10024601at2759"/>
<keyword evidence="4" id="KW-1185">Reference proteome</keyword>
<sequence length="448" mass="50850">MPGGRTKFSNAWLSAVDSNGQRLSSWCRKGVDDYHAYCRFCDSEFLCDNSGKAQILQHARKAKHVQAVKPARDESQGKLFVLQSQPSAGISNRCDLPEHRRSSSGQLSIINYKNASLQAEVIWLAKLASCNFSFRSVDNLGNTFKAMFPDSKIASSFSMGRSRASYVIGEGLGPHCTQIIVDDVKKSELPFCLHFDETSTTQVKKQMDLTFRYWSPTHNEVWINFYTSLFFGHAEGEKVANRIFQTRIVTQERTLLGERTIVGLRSVKDALKFYDPENLRPEKFALTDGLLTAVRSAHMHHRQRLDEEEAEKKRKEVDEKLKAEEEERRKRDQEKLRKETRSLRDKGERLDKKEQEAMDEMQTANELLSEGTCKLQAALSSGSKVDSQGAKVACLMIETAKSNQAKAKRKLEAVREKQKEVNINNQKLLEKALPADVSAVPLKKRKSK</sequence>
<keyword evidence="1" id="KW-0175">Coiled coil</keyword>
<reference evidence="4" key="1">
    <citation type="journal article" date="2017" name="bioRxiv">
        <title>Comparative analysis of the genomes of Stylophora pistillata and Acropora digitifera provides evidence for extensive differences between species of corals.</title>
        <authorList>
            <person name="Voolstra C.R."/>
            <person name="Li Y."/>
            <person name="Liew Y.J."/>
            <person name="Baumgarten S."/>
            <person name="Zoccola D."/>
            <person name="Flot J.-F."/>
            <person name="Tambutte S."/>
            <person name="Allemand D."/>
            <person name="Aranda M."/>
        </authorList>
    </citation>
    <scope>NUCLEOTIDE SEQUENCE [LARGE SCALE GENOMIC DNA]</scope>
</reference>
<dbReference type="AlphaFoldDB" id="A0A2B4RDV1"/>
<evidence type="ECO:0000256" key="1">
    <source>
        <dbReference type="SAM" id="Coils"/>
    </source>
</evidence>
<accession>A0A2B4RDV1</accession>
<gene>
    <name evidence="3" type="ORF">AWC38_SpisGene20806</name>
</gene>
<feature type="compositionally biased region" description="Basic and acidic residues" evidence="2">
    <location>
        <begin position="310"/>
        <end position="356"/>
    </location>
</feature>
<evidence type="ECO:0000313" key="3">
    <source>
        <dbReference type="EMBL" id="PFX15003.1"/>
    </source>
</evidence>
<dbReference type="PANTHER" id="PTHR37162:SF11">
    <property type="match status" value="1"/>
</dbReference>
<organism evidence="3 4">
    <name type="scientific">Stylophora pistillata</name>
    <name type="common">Smooth cauliflower coral</name>
    <dbReference type="NCBI Taxonomy" id="50429"/>
    <lineage>
        <taxon>Eukaryota</taxon>
        <taxon>Metazoa</taxon>
        <taxon>Cnidaria</taxon>
        <taxon>Anthozoa</taxon>
        <taxon>Hexacorallia</taxon>
        <taxon>Scleractinia</taxon>
        <taxon>Astrocoeniina</taxon>
        <taxon>Pocilloporidae</taxon>
        <taxon>Stylophora</taxon>
    </lineage>
</organism>
<dbReference type="PANTHER" id="PTHR37162">
    <property type="entry name" value="HAT FAMILY DIMERISATION DOMAINCONTAINING PROTEIN-RELATED"/>
    <property type="match status" value="1"/>
</dbReference>
<dbReference type="EMBL" id="LSMT01000699">
    <property type="protein sequence ID" value="PFX15003.1"/>
    <property type="molecule type" value="Genomic_DNA"/>
</dbReference>
<evidence type="ECO:0000256" key="2">
    <source>
        <dbReference type="SAM" id="MobiDB-lite"/>
    </source>
</evidence>
<comment type="caution">
    <text evidence="3">The sequence shown here is derived from an EMBL/GenBank/DDBJ whole genome shotgun (WGS) entry which is preliminary data.</text>
</comment>
<protein>
    <submittedName>
        <fullName evidence="3">Uncharacterized protein</fullName>
    </submittedName>
</protein>
<dbReference type="Proteomes" id="UP000225706">
    <property type="component" value="Unassembled WGS sequence"/>
</dbReference>
<evidence type="ECO:0000313" key="4">
    <source>
        <dbReference type="Proteomes" id="UP000225706"/>
    </source>
</evidence>
<proteinExistence type="predicted"/>
<name>A0A2B4RDV1_STYPI</name>
<feature type="region of interest" description="Disordered" evidence="2">
    <location>
        <begin position="300"/>
        <end position="362"/>
    </location>
</feature>
<feature type="coiled-coil region" evidence="1">
    <location>
        <begin position="397"/>
        <end position="431"/>
    </location>
</feature>